<dbReference type="AlphaFoldDB" id="A0A084GDG3"/>
<dbReference type="Pfam" id="PF20684">
    <property type="entry name" value="Fung_rhodopsin"/>
    <property type="match status" value="1"/>
</dbReference>
<reference evidence="9 10" key="1">
    <citation type="journal article" date="2014" name="Genome Announc.">
        <title>Draft genome sequence of the pathogenic fungus Scedosporium apiospermum.</title>
        <authorList>
            <person name="Vandeputte P."/>
            <person name="Ghamrawi S."/>
            <person name="Rechenmann M."/>
            <person name="Iltis A."/>
            <person name="Giraud S."/>
            <person name="Fleury M."/>
            <person name="Thornton C."/>
            <person name="Delhaes L."/>
            <person name="Meyer W."/>
            <person name="Papon N."/>
            <person name="Bouchara J.P."/>
        </authorList>
    </citation>
    <scope>NUCLEOTIDE SEQUENCE [LARGE SCALE GENOMIC DNA]</scope>
    <source>
        <strain evidence="9 10">IHEM 14462</strain>
    </source>
</reference>
<name>A0A084GDG3_PSEDA</name>
<dbReference type="Proteomes" id="UP000028545">
    <property type="component" value="Unassembled WGS sequence"/>
</dbReference>
<dbReference type="KEGG" id="sapo:SAPIO_CDS2204"/>
<accession>A0A084GDG3</accession>
<evidence type="ECO:0000259" key="8">
    <source>
        <dbReference type="Pfam" id="PF20684"/>
    </source>
</evidence>
<keyword evidence="4 7" id="KW-0472">Membrane</keyword>
<feature type="region of interest" description="Disordered" evidence="6">
    <location>
        <begin position="337"/>
        <end position="359"/>
    </location>
</feature>
<evidence type="ECO:0000256" key="6">
    <source>
        <dbReference type="SAM" id="MobiDB-lite"/>
    </source>
</evidence>
<proteinExistence type="inferred from homology"/>
<evidence type="ECO:0000256" key="4">
    <source>
        <dbReference type="ARBA" id="ARBA00023136"/>
    </source>
</evidence>
<dbReference type="InterPro" id="IPR052337">
    <property type="entry name" value="SAT4-like"/>
</dbReference>
<evidence type="ECO:0000256" key="5">
    <source>
        <dbReference type="ARBA" id="ARBA00038359"/>
    </source>
</evidence>
<evidence type="ECO:0000256" key="2">
    <source>
        <dbReference type="ARBA" id="ARBA00022692"/>
    </source>
</evidence>
<feature type="transmembrane region" description="Helical" evidence="7">
    <location>
        <begin position="137"/>
        <end position="157"/>
    </location>
</feature>
<dbReference type="HOGENOM" id="CLU_028200_3_0_1"/>
<dbReference type="OrthoDB" id="5417887at2759"/>
<dbReference type="InterPro" id="IPR049326">
    <property type="entry name" value="Rhodopsin_dom_fungi"/>
</dbReference>
<dbReference type="GO" id="GO:0016020">
    <property type="term" value="C:membrane"/>
    <property type="evidence" value="ECO:0007669"/>
    <property type="project" value="UniProtKB-SubCell"/>
</dbReference>
<keyword evidence="10" id="KW-1185">Reference proteome</keyword>
<feature type="transmembrane region" description="Helical" evidence="7">
    <location>
        <begin position="105"/>
        <end position="125"/>
    </location>
</feature>
<evidence type="ECO:0000256" key="3">
    <source>
        <dbReference type="ARBA" id="ARBA00022989"/>
    </source>
</evidence>
<comment type="subcellular location">
    <subcellularLocation>
        <location evidence="1">Membrane</location>
        <topology evidence="1">Multi-pass membrane protein</topology>
    </subcellularLocation>
</comment>
<dbReference type="EMBL" id="JOWA01000085">
    <property type="protein sequence ID" value="KEZ45375.1"/>
    <property type="molecule type" value="Genomic_DNA"/>
</dbReference>
<dbReference type="OMA" id="WSISHAA"/>
<evidence type="ECO:0000313" key="10">
    <source>
        <dbReference type="Proteomes" id="UP000028545"/>
    </source>
</evidence>
<comment type="similarity">
    <text evidence="5">Belongs to the SAT4 family.</text>
</comment>
<dbReference type="RefSeq" id="XP_016645174.1">
    <property type="nucleotide sequence ID" value="XM_016785296.1"/>
</dbReference>
<dbReference type="GeneID" id="27721276"/>
<dbReference type="VEuPathDB" id="FungiDB:SAPIO_CDS2204"/>
<sequence length="359" mass="39911">MEAAWTPEGLDRLLHDDKGPSLIAATWALMGFASLFLSLRVFCKFYSNRGLLWDDYILIASWVRSSSTASSIDGVTTNLVFAFGYGKHTWDLPPSNLRDFVIQTLVRFTFSIITIAWTKTAFAITLLRVTEGYIKKLLWIIIATVNIALGLSALFGWTQCRPLSKQWDLDVPGKCWDHKTVVYYSMFAGAYSGTMDFVLATLPWKILIGLRMRRREKFGIAIAMSMGIFAGITTIIKTAKLPRMLTDDLCISFPTTRLLTPLTKFAFLTALYLPNTDGTVDPIIWDAAEGSITIVAACIPTLRVLIRTASGNSTPDIYSVKLPTIGSVTGRGWSISHAAKNQSPQPPSWSYTQGRRRSI</sequence>
<dbReference type="PANTHER" id="PTHR33048:SF42">
    <property type="entry name" value="INTEGRAL MEMBRANE PROTEIN"/>
    <property type="match status" value="1"/>
</dbReference>
<dbReference type="PANTHER" id="PTHR33048">
    <property type="entry name" value="PTH11-LIKE INTEGRAL MEMBRANE PROTEIN (AFU_ORTHOLOGUE AFUA_5G11245)"/>
    <property type="match status" value="1"/>
</dbReference>
<feature type="transmembrane region" description="Helical" evidence="7">
    <location>
        <begin position="20"/>
        <end position="42"/>
    </location>
</feature>
<organism evidence="9 10">
    <name type="scientific">Pseudallescheria apiosperma</name>
    <name type="common">Scedosporium apiospermum</name>
    <dbReference type="NCBI Taxonomy" id="563466"/>
    <lineage>
        <taxon>Eukaryota</taxon>
        <taxon>Fungi</taxon>
        <taxon>Dikarya</taxon>
        <taxon>Ascomycota</taxon>
        <taxon>Pezizomycotina</taxon>
        <taxon>Sordariomycetes</taxon>
        <taxon>Hypocreomycetidae</taxon>
        <taxon>Microascales</taxon>
        <taxon>Microascaceae</taxon>
        <taxon>Scedosporium</taxon>
    </lineage>
</organism>
<feature type="transmembrane region" description="Helical" evidence="7">
    <location>
        <begin position="181"/>
        <end position="206"/>
    </location>
</feature>
<keyword evidence="2 7" id="KW-0812">Transmembrane</keyword>
<feature type="domain" description="Rhodopsin" evidence="8">
    <location>
        <begin position="39"/>
        <end position="307"/>
    </location>
</feature>
<gene>
    <name evidence="9" type="ORF">SAPIO_CDS2204</name>
</gene>
<keyword evidence="3 7" id="KW-1133">Transmembrane helix</keyword>
<feature type="compositionally biased region" description="Polar residues" evidence="6">
    <location>
        <begin position="339"/>
        <end position="353"/>
    </location>
</feature>
<comment type="caution">
    <text evidence="9">The sequence shown here is derived from an EMBL/GenBank/DDBJ whole genome shotgun (WGS) entry which is preliminary data.</text>
</comment>
<evidence type="ECO:0000256" key="1">
    <source>
        <dbReference type="ARBA" id="ARBA00004141"/>
    </source>
</evidence>
<feature type="transmembrane region" description="Helical" evidence="7">
    <location>
        <begin position="218"/>
        <end position="236"/>
    </location>
</feature>
<evidence type="ECO:0000313" key="9">
    <source>
        <dbReference type="EMBL" id="KEZ45375.1"/>
    </source>
</evidence>
<protein>
    <recommendedName>
        <fullName evidence="8">Rhodopsin domain-containing protein</fullName>
    </recommendedName>
</protein>
<evidence type="ECO:0000256" key="7">
    <source>
        <dbReference type="SAM" id="Phobius"/>
    </source>
</evidence>